<dbReference type="PANTHER" id="PTHR32552">
    <property type="entry name" value="FERRICHROME IRON RECEPTOR-RELATED"/>
    <property type="match status" value="1"/>
</dbReference>
<dbReference type="InterPro" id="IPR039426">
    <property type="entry name" value="TonB-dep_rcpt-like"/>
</dbReference>
<proteinExistence type="inferred from homology"/>
<sequence length="805" mass="86581">MKINKITAALSVALLGTAISAPTYAAEGEKISGLEVIQVTATKRTTTTQQTPLTIEAMTGEELARENIAGLSELSARIPSVQIGEGLTAGSINVRGMGSGQERGFEQSVAMFIDEVYMPRSRQYRAPFFDAERVEVMRGPQAVLFGLNATAGTIQVHSASTAPGDDSFVKLTGTYEAEYEKVRTDVVAGTTIGDFGVRIAYRHSDQDKGYYENEGLMSKEDGYGAYGNENTNTEDLVRATVVWDASSDFTLTAKVNYIDAEESGEQGEFIAYPDMVNGGYIEEDADWTRSFSGVSLDKTGRSPGLVQEALNFSLKGDYQLGNDSLSFVIGQSSFEMDQAVTTLPIAVPTSTVFPILVGVPYPDVLPDAGLLASSFVKETYDQSSVEVKYSSDYTKDFSYIVGLYVASSELTSEFGTISGTLFNAAVDPSPATWYGESVLESQLDSTTLSPFFSGTYNINDDLRVIAGVRYSSEDKEFEYARQYCNDYTFDGSLLSTVEDRGLMPDMPGGPVCGGPDVKLGDTFTNVMPELIVQWDMNNDNSIGYAKIGQSVKAGGYSMSRPASGNDDDRKLDEEVATAVELGLKSRLFDGNLEINVAAFRTEFEDLQLNAFVTVEGNDIPQAQATNAGEAVSQGVEIELNYLMTDWLVVGGSIGLLDSTFENFANGPCNSLSTPQEDGTCDLSGESTPFAPEYSGSIYADLEIAVGDNLMFSSGVTMSFSDSYFTDGTLNPLGEQDSYQRFDARIALSDDDDVWSVAIIGNNLSDEAVINLSQELPVGGPTIVGGGTTAYISAPKTVTLQGTYNF</sequence>
<comment type="subcellular location">
    <subcellularLocation>
        <location evidence="1 11">Cell outer membrane</location>
        <topology evidence="1 11">Multi-pass membrane protein</topology>
    </subcellularLocation>
</comment>
<keyword evidence="10 11" id="KW-0998">Cell outer membrane</keyword>
<evidence type="ECO:0000256" key="10">
    <source>
        <dbReference type="ARBA" id="ARBA00023237"/>
    </source>
</evidence>
<dbReference type="InterPro" id="IPR000531">
    <property type="entry name" value="Beta-barrel_TonB"/>
</dbReference>
<comment type="similarity">
    <text evidence="11 12">Belongs to the TonB-dependent receptor family.</text>
</comment>
<organism evidence="16 17">
    <name type="scientific">Thalassotalea psychrophila</name>
    <dbReference type="NCBI Taxonomy" id="3065647"/>
    <lineage>
        <taxon>Bacteria</taxon>
        <taxon>Pseudomonadati</taxon>
        <taxon>Pseudomonadota</taxon>
        <taxon>Gammaproteobacteria</taxon>
        <taxon>Alteromonadales</taxon>
        <taxon>Colwelliaceae</taxon>
        <taxon>Thalassotalea</taxon>
    </lineage>
</organism>
<keyword evidence="9 11" id="KW-0472">Membrane</keyword>
<keyword evidence="7" id="KW-0406">Ion transport</keyword>
<dbReference type="SUPFAM" id="SSF56935">
    <property type="entry name" value="Porins"/>
    <property type="match status" value="1"/>
</dbReference>
<keyword evidence="4" id="KW-0410">Iron transport</keyword>
<evidence type="ECO:0000256" key="5">
    <source>
        <dbReference type="ARBA" id="ARBA00022692"/>
    </source>
</evidence>
<dbReference type="EMBL" id="CP134145">
    <property type="protein sequence ID" value="WNC73972.1"/>
    <property type="molecule type" value="Genomic_DNA"/>
</dbReference>
<evidence type="ECO:0000256" key="6">
    <source>
        <dbReference type="ARBA" id="ARBA00023004"/>
    </source>
</evidence>
<keyword evidence="3 11" id="KW-1134">Transmembrane beta strand</keyword>
<keyword evidence="8 12" id="KW-0798">TonB box</keyword>
<keyword evidence="13" id="KW-0732">Signal</keyword>
<dbReference type="InterPro" id="IPR012910">
    <property type="entry name" value="Plug_dom"/>
</dbReference>
<dbReference type="PROSITE" id="PS52016">
    <property type="entry name" value="TONB_DEPENDENT_REC_3"/>
    <property type="match status" value="1"/>
</dbReference>
<evidence type="ECO:0000256" key="3">
    <source>
        <dbReference type="ARBA" id="ARBA00022452"/>
    </source>
</evidence>
<dbReference type="InterPro" id="IPR036942">
    <property type="entry name" value="Beta-barrel_TonB_sf"/>
</dbReference>
<dbReference type="Gene3D" id="2.40.170.20">
    <property type="entry name" value="TonB-dependent receptor, beta-barrel domain"/>
    <property type="match status" value="1"/>
</dbReference>
<dbReference type="RefSeq" id="WP_348393082.1">
    <property type="nucleotide sequence ID" value="NZ_CP134145.1"/>
</dbReference>
<evidence type="ECO:0000256" key="4">
    <source>
        <dbReference type="ARBA" id="ARBA00022496"/>
    </source>
</evidence>
<evidence type="ECO:0000256" key="7">
    <source>
        <dbReference type="ARBA" id="ARBA00023065"/>
    </source>
</evidence>
<feature type="domain" description="TonB-dependent receptor plug" evidence="15">
    <location>
        <begin position="48"/>
        <end position="153"/>
    </location>
</feature>
<gene>
    <name evidence="16" type="ORF">RGQ13_08265</name>
</gene>
<evidence type="ECO:0000313" key="17">
    <source>
        <dbReference type="Proteomes" id="UP001258994"/>
    </source>
</evidence>
<accession>A0ABY9TYS4</accession>
<feature type="chain" id="PRO_5047431318" evidence="13">
    <location>
        <begin position="26"/>
        <end position="805"/>
    </location>
</feature>
<dbReference type="Pfam" id="PF07715">
    <property type="entry name" value="Plug"/>
    <property type="match status" value="1"/>
</dbReference>
<evidence type="ECO:0000256" key="13">
    <source>
        <dbReference type="SAM" id="SignalP"/>
    </source>
</evidence>
<keyword evidence="6" id="KW-0408">Iron</keyword>
<name>A0ABY9TYS4_9GAMM</name>
<evidence type="ECO:0000256" key="11">
    <source>
        <dbReference type="PROSITE-ProRule" id="PRU01360"/>
    </source>
</evidence>
<dbReference type="Proteomes" id="UP001258994">
    <property type="component" value="Chromosome"/>
</dbReference>
<evidence type="ECO:0000256" key="2">
    <source>
        <dbReference type="ARBA" id="ARBA00022448"/>
    </source>
</evidence>
<feature type="domain" description="TonB-dependent receptor-like beta-barrel" evidence="14">
    <location>
        <begin position="274"/>
        <end position="763"/>
    </location>
</feature>
<evidence type="ECO:0000256" key="1">
    <source>
        <dbReference type="ARBA" id="ARBA00004571"/>
    </source>
</evidence>
<evidence type="ECO:0000259" key="15">
    <source>
        <dbReference type="Pfam" id="PF07715"/>
    </source>
</evidence>
<keyword evidence="5 11" id="KW-0812">Transmembrane</keyword>
<keyword evidence="17" id="KW-1185">Reference proteome</keyword>
<reference evidence="17" key="1">
    <citation type="submission" date="2023-09" db="EMBL/GenBank/DDBJ databases">
        <authorList>
            <person name="Li S."/>
            <person name="Li X."/>
            <person name="Zhang C."/>
            <person name="Zhao Z."/>
        </authorList>
    </citation>
    <scope>NUCLEOTIDE SEQUENCE [LARGE SCALE GENOMIC DNA]</scope>
    <source>
        <strain evidence="17">SQ149</strain>
    </source>
</reference>
<keyword evidence="16" id="KW-0675">Receptor</keyword>
<evidence type="ECO:0000313" key="16">
    <source>
        <dbReference type="EMBL" id="WNC73972.1"/>
    </source>
</evidence>
<protein>
    <submittedName>
        <fullName evidence="16">TonB-dependent receptor</fullName>
    </submittedName>
</protein>
<evidence type="ECO:0000256" key="9">
    <source>
        <dbReference type="ARBA" id="ARBA00023136"/>
    </source>
</evidence>
<evidence type="ECO:0000256" key="8">
    <source>
        <dbReference type="ARBA" id="ARBA00023077"/>
    </source>
</evidence>
<dbReference type="PANTHER" id="PTHR32552:SF81">
    <property type="entry name" value="TONB-DEPENDENT OUTER MEMBRANE RECEPTOR"/>
    <property type="match status" value="1"/>
</dbReference>
<dbReference type="Pfam" id="PF00593">
    <property type="entry name" value="TonB_dep_Rec_b-barrel"/>
    <property type="match status" value="1"/>
</dbReference>
<keyword evidence="2 11" id="KW-0813">Transport</keyword>
<evidence type="ECO:0000256" key="12">
    <source>
        <dbReference type="RuleBase" id="RU003357"/>
    </source>
</evidence>
<evidence type="ECO:0000259" key="14">
    <source>
        <dbReference type="Pfam" id="PF00593"/>
    </source>
</evidence>
<feature type="signal peptide" evidence="13">
    <location>
        <begin position="1"/>
        <end position="25"/>
    </location>
</feature>